<feature type="domain" description="Recombinase" evidence="7">
    <location>
        <begin position="159"/>
        <end position="272"/>
    </location>
</feature>
<protein>
    <recommendedName>
        <fullName evidence="10">Recombinase family protein</fullName>
    </recommendedName>
</protein>
<evidence type="ECO:0000313" key="8">
    <source>
        <dbReference type="EMBL" id="OWL95129.1"/>
    </source>
</evidence>
<dbReference type="GO" id="GO:0015074">
    <property type="term" value="P:DNA integration"/>
    <property type="evidence" value="ECO:0007669"/>
    <property type="project" value="UniProtKB-KW"/>
</dbReference>
<evidence type="ECO:0000256" key="4">
    <source>
        <dbReference type="PIRSR" id="PIRSR606118-50"/>
    </source>
</evidence>
<organism evidence="8 9">
    <name type="scientific">Deinococcus indicus</name>
    <dbReference type="NCBI Taxonomy" id="223556"/>
    <lineage>
        <taxon>Bacteria</taxon>
        <taxon>Thermotogati</taxon>
        <taxon>Deinococcota</taxon>
        <taxon>Deinococci</taxon>
        <taxon>Deinococcales</taxon>
        <taxon>Deinococcaceae</taxon>
        <taxon>Deinococcus</taxon>
    </lineage>
</organism>
<evidence type="ECO:0000259" key="6">
    <source>
        <dbReference type="PROSITE" id="PS51736"/>
    </source>
</evidence>
<dbReference type="InterPro" id="IPR038109">
    <property type="entry name" value="DNA_bind_recomb_sf"/>
</dbReference>
<dbReference type="PANTHER" id="PTHR30461">
    <property type="entry name" value="DNA-INVERTASE FROM LAMBDOID PROPHAGE"/>
    <property type="match status" value="1"/>
</dbReference>
<keyword evidence="3" id="KW-0233">DNA recombination</keyword>
<evidence type="ECO:0000256" key="2">
    <source>
        <dbReference type="ARBA" id="ARBA00023125"/>
    </source>
</evidence>
<dbReference type="RefSeq" id="WP_088249218.1">
    <property type="nucleotide sequence ID" value="NZ_NHMK01000020.1"/>
</dbReference>
<dbReference type="GO" id="GO:0003677">
    <property type="term" value="F:DNA binding"/>
    <property type="evidence" value="ECO:0007669"/>
    <property type="project" value="UniProtKB-KW"/>
</dbReference>
<name>A0A246BIN4_9DEIO</name>
<dbReference type="OrthoDB" id="9781670at2"/>
<dbReference type="PROSITE" id="PS51737">
    <property type="entry name" value="RECOMBINASE_DNA_BIND"/>
    <property type="match status" value="1"/>
</dbReference>
<dbReference type="SUPFAM" id="SSF53041">
    <property type="entry name" value="Resolvase-like"/>
    <property type="match status" value="1"/>
</dbReference>
<keyword evidence="1" id="KW-0229">DNA integration</keyword>
<evidence type="ECO:0000259" key="7">
    <source>
        <dbReference type="PROSITE" id="PS51737"/>
    </source>
</evidence>
<dbReference type="Gene3D" id="3.90.1750.20">
    <property type="entry name" value="Putative Large Serine Recombinase, Chain B, Domain 2"/>
    <property type="match status" value="1"/>
</dbReference>
<evidence type="ECO:0000256" key="3">
    <source>
        <dbReference type="ARBA" id="ARBA00023172"/>
    </source>
</evidence>
<comment type="caution">
    <text evidence="8">The sequence shown here is derived from an EMBL/GenBank/DDBJ whole genome shotgun (WGS) entry which is preliminary data.</text>
</comment>
<proteinExistence type="predicted"/>
<evidence type="ECO:0000256" key="5">
    <source>
        <dbReference type="PROSITE-ProRule" id="PRU10137"/>
    </source>
</evidence>
<feature type="domain" description="Resolvase/invertase-type recombinase catalytic" evidence="6">
    <location>
        <begin position="4"/>
        <end position="149"/>
    </location>
</feature>
<sequence length="464" mass="50467">MTPTVRAYLRVSSAAQVEKYSLAFQRDKALAWAAYQDLGPVQFYEERGVSGKLDDRPQLAALLGEIQPGDTVIVYSLSRLGRGGAVQMLGIVGRIKDAGARLVSLTENIDTETPAGRLMLTILAALAELEVETTRERTAAGRIQAASQGIYPQSGAVLPAGYGRGPDGRIVEGAFAATVREVFRRAAGGVPFNAVADSLNQDGIPGAKGKRWYLATVRGIVQEPTYRTGQLQYRRRSHEDTPQAWLPIPCPILVTDAQWHAAQRTPTRNHVRRDPSRFPLSGRLTCACGTPLVGNAHKSGAGHTILYYRCSPDRRGTPTCPATGKGSSLYPVSTVDVAARLALADALRDPETLTRLTNRPDADPHAPQRTLLETRRDALIDLHLEGLIDRAEFTRRRDDLQAQIQALTPISTPILPPPELTDLADGIPSLTEHEYMALLDDLDVHFTTHKGAHVEVRALNLPTA</sequence>
<accession>A0A246BIN4</accession>
<evidence type="ECO:0000313" key="9">
    <source>
        <dbReference type="Proteomes" id="UP000197208"/>
    </source>
</evidence>
<dbReference type="InterPro" id="IPR006119">
    <property type="entry name" value="Resolv_N"/>
</dbReference>
<dbReference type="Proteomes" id="UP000197208">
    <property type="component" value="Unassembled WGS sequence"/>
</dbReference>
<feature type="active site" description="O-(5'-phospho-DNA)-serine intermediate" evidence="4 5">
    <location>
        <position position="12"/>
    </location>
</feature>
<dbReference type="SMART" id="SM00857">
    <property type="entry name" value="Resolvase"/>
    <property type="match status" value="1"/>
</dbReference>
<evidence type="ECO:0000256" key="1">
    <source>
        <dbReference type="ARBA" id="ARBA00022908"/>
    </source>
</evidence>
<dbReference type="GO" id="GO:0000150">
    <property type="term" value="F:DNA strand exchange activity"/>
    <property type="evidence" value="ECO:0007669"/>
    <property type="project" value="InterPro"/>
</dbReference>
<dbReference type="Pfam" id="PF00239">
    <property type="entry name" value="Resolvase"/>
    <property type="match status" value="1"/>
</dbReference>
<reference evidence="8 9" key="1">
    <citation type="submission" date="2017-05" db="EMBL/GenBank/DDBJ databases">
        <title>De novo genome assembly of Deniococcus indicus strain DR1.</title>
        <authorList>
            <person name="Chauhan D."/>
            <person name="Yennamalli R.M."/>
            <person name="Priyadarshini R."/>
        </authorList>
    </citation>
    <scope>NUCLEOTIDE SEQUENCE [LARGE SCALE GENOMIC DNA]</scope>
    <source>
        <strain evidence="8 9">DR1</strain>
    </source>
</reference>
<dbReference type="PROSITE" id="PS51736">
    <property type="entry name" value="RECOMBINASES_3"/>
    <property type="match status" value="1"/>
</dbReference>
<gene>
    <name evidence="8" type="ORF">CBQ26_13845</name>
</gene>
<dbReference type="PANTHER" id="PTHR30461:SF2">
    <property type="entry name" value="SERINE RECOMBINASE PINE-RELATED"/>
    <property type="match status" value="1"/>
</dbReference>
<dbReference type="InterPro" id="IPR050639">
    <property type="entry name" value="SSR_resolvase"/>
</dbReference>
<dbReference type="CDD" id="cd03768">
    <property type="entry name" value="SR_ResInv"/>
    <property type="match status" value="1"/>
</dbReference>
<dbReference type="PROSITE" id="PS00397">
    <property type="entry name" value="RECOMBINASES_1"/>
    <property type="match status" value="1"/>
</dbReference>
<evidence type="ECO:0008006" key="10">
    <source>
        <dbReference type="Google" id="ProtNLM"/>
    </source>
</evidence>
<dbReference type="AlphaFoldDB" id="A0A246BIN4"/>
<dbReference type="EMBL" id="NHMK01000020">
    <property type="protein sequence ID" value="OWL95129.1"/>
    <property type="molecule type" value="Genomic_DNA"/>
</dbReference>
<keyword evidence="2" id="KW-0238">DNA-binding</keyword>
<dbReference type="InterPro" id="IPR036162">
    <property type="entry name" value="Resolvase-like_N_sf"/>
</dbReference>
<dbReference type="InterPro" id="IPR006118">
    <property type="entry name" value="Recombinase_CS"/>
</dbReference>
<keyword evidence="9" id="KW-1185">Reference proteome</keyword>
<dbReference type="InterPro" id="IPR011109">
    <property type="entry name" value="DNA_bind_recombinase_dom"/>
</dbReference>
<dbReference type="Gene3D" id="3.40.50.1390">
    <property type="entry name" value="Resolvase, N-terminal catalytic domain"/>
    <property type="match status" value="1"/>
</dbReference>
<dbReference type="Pfam" id="PF07508">
    <property type="entry name" value="Recombinase"/>
    <property type="match status" value="1"/>
</dbReference>